<organism evidence="1 2">
    <name type="scientific">Muricoccus nepalensis</name>
    <dbReference type="NCBI Taxonomy" id="1854500"/>
    <lineage>
        <taxon>Bacteria</taxon>
        <taxon>Pseudomonadati</taxon>
        <taxon>Pseudomonadota</taxon>
        <taxon>Alphaproteobacteria</taxon>
        <taxon>Acetobacterales</taxon>
        <taxon>Roseomonadaceae</taxon>
        <taxon>Muricoccus</taxon>
    </lineage>
</organism>
<proteinExistence type="predicted"/>
<gene>
    <name evidence="1" type="ORF">EAH89_21360</name>
</gene>
<keyword evidence="2" id="KW-1185">Reference proteome</keyword>
<evidence type="ECO:0000313" key="1">
    <source>
        <dbReference type="EMBL" id="TPG49574.1"/>
    </source>
</evidence>
<dbReference type="EMBL" id="RCZP01000028">
    <property type="protein sequence ID" value="TPG49574.1"/>
    <property type="molecule type" value="Genomic_DNA"/>
</dbReference>
<reference evidence="1 2" key="1">
    <citation type="journal article" date="2019" name="Environ. Microbiol.">
        <title>Species interactions and distinct microbial communities in high Arctic permafrost affected cryosols are associated with the CH4 and CO2 gas fluxes.</title>
        <authorList>
            <person name="Altshuler I."/>
            <person name="Hamel J."/>
            <person name="Turney S."/>
            <person name="Magnuson E."/>
            <person name="Levesque R."/>
            <person name="Greer C."/>
            <person name="Whyte L.G."/>
        </authorList>
    </citation>
    <scope>NUCLEOTIDE SEQUENCE [LARGE SCALE GENOMIC DNA]</scope>
    <source>
        <strain evidence="1 2">S9.3B</strain>
    </source>
</reference>
<evidence type="ECO:0008006" key="3">
    <source>
        <dbReference type="Google" id="ProtNLM"/>
    </source>
</evidence>
<evidence type="ECO:0000313" key="2">
    <source>
        <dbReference type="Proteomes" id="UP000317078"/>
    </source>
</evidence>
<comment type="caution">
    <text evidence="1">The sequence shown here is derived from an EMBL/GenBank/DDBJ whole genome shotgun (WGS) entry which is preliminary data.</text>
</comment>
<name>A0A502FJK4_9PROT</name>
<dbReference type="Proteomes" id="UP000317078">
    <property type="component" value="Unassembled WGS sequence"/>
</dbReference>
<dbReference type="SUPFAM" id="SSF57783">
    <property type="entry name" value="Zinc beta-ribbon"/>
    <property type="match status" value="1"/>
</dbReference>
<dbReference type="OrthoDB" id="9811157at2"/>
<accession>A0A502FJK4</accession>
<sequence length="113" mass="11216">MTSKQAEAVARIADAPDFAAINGAALARLPDVLARLLPGGRVVGAEYECASLRGGEGSSLRVNLRTGRWADFAVAGAKGGDPVSLAAAVTGKPPAEAAHGLARMLGLGSAAHG</sequence>
<dbReference type="AlphaFoldDB" id="A0A502FJK4"/>
<protein>
    <recommendedName>
        <fullName evidence="3">DNA primase</fullName>
    </recommendedName>
</protein>